<protein>
    <submittedName>
        <fullName evidence="1">Uncharacterized protein</fullName>
    </submittedName>
</protein>
<dbReference type="AlphaFoldDB" id="A0AAE0YRM6"/>
<accession>A0AAE0YRM6</accession>
<evidence type="ECO:0000313" key="1">
    <source>
        <dbReference type="EMBL" id="KAK3755800.1"/>
    </source>
</evidence>
<evidence type="ECO:0000313" key="2">
    <source>
        <dbReference type="Proteomes" id="UP001283361"/>
    </source>
</evidence>
<organism evidence="1 2">
    <name type="scientific">Elysia crispata</name>
    <name type="common">lettuce slug</name>
    <dbReference type="NCBI Taxonomy" id="231223"/>
    <lineage>
        <taxon>Eukaryota</taxon>
        <taxon>Metazoa</taxon>
        <taxon>Spiralia</taxon>
        <taxon>Lophotrochozoa</taxon>
        <taxon>Mollusca</taxon>
        <taxon>Gastropoda</taxon>
        <taxon>Heterobranchia</taxon>
        <taxon>Euthyneura</taxon>
        <taxon>Panpulmonata</taxon>
        <taxon>Sacoglossa</taxon>
        <taxon>Placobranchoidea</taxon>
        <taxon>Plakobranchidae</taxon>
        <taxon>Elysia</taxon>
    </lineage>
</organism>
<comment type="caution">
    <text evidence="1">The sequence shown here is derived from an EMBL/GenBank/DDBJ whole genome shotgun (WGS) entry which is preliminary data.</text>
</comment>
<name>A0AAE0YRM6_9GAST</name>
<proteinExistence type="predicted"/>
<sequence length="127" mass="13997">MLGCRTNNPLTRQNVGLLHPTSLLRHHVGFRHQFDAACGNSGYATCLLLGRPQWRLRGGNEGRGGSGVSVERVAHRAAPATLDCNATINSPLTFGPFVSCLKTRHFLRCSSRKQDLPLYLPVRLSEF</sequence>
<gene>
    <name evidence="1" type="ORF">RRG08_033977</name>
</gene>
<dbReference type="EMBL" id="JAWDGP010005588">
    <property type="protein sequence ID" value="KAK3755800.1"/>
    <property type="molecule type" value="Genomic_DNA"/>
</dbReference>
<reference evidence="1" key="1">
    <citation type="journal article" date="2023" name="G3 (Bethesda)">
        <title>A reference genome for the long-term kleptoplast-retaining sea slug Elysia crispata morphotype clarki.</title>
        <authorList>
            <person name="Eastman K.E."/>
            <person name="Pendleton A.L."/>
            <person name="Shaikh M.A."/>
            <person name="Suttiyut T."/>
            <person name="Ogas R."/>
            <person name="Tomko P."/>
            <person name="Gavelis G."/>
            <person name="Widhalm J.R."/>
            <person name="Wisecaver J.H."/>
        </authorList>
    </citation>
    <scope>NUCLEOTIDE SEQUENCE</scope>
    <source>
        <strain evidence="1">ECLA1</strain>
    </source>
</reference>
<dbReference type="Proteomes" id="UP001283361">
    <property type="component" value="Unassembled WGS sequence"/>
</dbReference>
<keyword evidence="2" id="KW-1185">Reference proteome</keyword>